<evidence type="ECO:0000313" key="1">
    <source>
        <dbReference type="EMBL" id="MBP2239060.1"/>
    </source>
</evidence>
<name>A0ABS4R847_9HYPH</name>
<proteinExistence type="predicted"/>
<evidence type="ECO:0000313" key="2">
    <source>
        <dbReference type="Proteomes" id="UP000730739"/>
    </source>
</evidence>
<reference evidence="1 2" key="1">
    <citation type="submission" date="2021-03" db="EMBL/GenBank/DDBJ databases">
        <title>Genomic Encyclopedia of Type Strains, Phase IV (KMG-IV): sequencing the most valuable type-strain genomes for metagenomic binning, comparative biology and taxonomic classification.</title>
        <authorList>
            <person name="Goeker M."/>
        </authorList>
    </citation>
    <scope>NUCLEOTIDE SEQUENCE [LARGE SCALE GENOMIC DNA]</scope>
    <source>
        <strain evidence="1 2">DSM 13372</strain>
    </source>
</reference>
<dbReference type="EMBL" id="JAGILA010000010">
    <property type="protein sequence ID" value="MBP2239060.1"/>
    <property type="molecule type" value="Genomic_DNA"/>
</dbReference>
<organism evidence="1 2">
    <name type="scientific">Sinorhizobium kostiense</name>
    <dbReference type="NCBI Taxonomy" id="76747"/>
    <lineage>
        <taxon>Bacteria</taxon>
        <taxon>Pseudomonadati</taxon>
        <taxon>Pseudomonadota</taxon>
        <taxon>Alphaproteobacteria</taxon>
        <taxon>Hyphomicrobiales</taxon>
        <taxon>Rhizobiaceae</taxon>
        <taxon>Sinorhizobium/Ensifer group</taxon>
        <taxon>Sinorhizobium</taxon>
    </lineage>
</organism>
<gene>
    <name evidence="1" type="ORF">J2Z31_005601</name>
</gene>
<accession>A0ABS4R847</accession>
<sequence length="34" mass="3735">MKRQREDDVKVLSVEELGAAILQPLRSGQRLAAG</sequence>
<dbReference type="Proteomes" id="UP000730739">
    <property type="component" value="Unassembled WGS sequence"/>
</dbReference>
<protein>
    <submittedName>
        <fullName evidence="1">Uncharacterized protein</fullName>
    </submittedName>
</protein>
<keyword evidence="2" id="KW-1185">Reference proteome</keyword>
<comment type="caution">
    <text evidence="1">The sequence shown here is derived from an EMBL/GenBank/DDBJ whole genome shotgun (WGS) entry which is preliminary data.</text>
</comment>
<feature type="non-terminal residue" evidence="1">
    <location>
        <position position="34"/>
    </location>
</feature>